<evidence type="ECO:0000259" key="6">
    <source>
        <dbReference type="Pfam" id="PF01284"/>
    </source>
</evidence>
<keyword evidence="3 5" id="KW-1133">Transmembrane helix</keyword>
<evidence type="ECO:0000256" key="1">
    <source>
        <dbReference type="ARBA" id="ARBA00004141"/>
    </source>
</evidence>
<reference evidence="8" key="1">
    <citation type="journal article" date="2021" name="BMC Genomics">
        <title>Chromosome-level genome assembly and manually-curated proteome of model necrotroph Parastagonospora nodorum Sn15 reveals a genome-wide trove of candidate effector homologs, and redundancy of virulence-related functions within an accessory chromosome.</title>
        <authorList>
            <person name="Bertazzoni S."/>
            <person name="Jones D.A.B."/>
            <person name="Phan H.T."/>
            <person name="Tan K.-C."/>
            <person name="Hane J.K."/>
        </authorList>
    </citation>
    <scope>NUCLEOTIDE SEQUENCE [LARGE SCALE GENOMIC DNA]</scope>
    <source>
        <strain evidence="8">SN15 / ATCC MYA-4574 / FGSC 10173)</strain>
    </source>
</reference>
<feature type="transmembrane region" description="Helical" evidence="5">
    <location>
        <begin position="42"/>
        <end position="66"/>
    </location>
</feature>
<feature type="transmembrane region" description="Helical" evidence="5">
    <location>
        <begin position="125"/>
        <end position="146"/>
    </location>
</feature>
<dbReference type="GO" id="GO:0016020">
    <property type="term" value="C:membrane"/>
    <property type="evidence" value="ECO:0007669"/>
    <property type="project" value="UniProtKB-SubCell"/>
</dbReference>
<dbReference type="VEuPathDB" id="FungiDB:JI435_007000"/>
<dbReference type="OMA" id="HTYPSED"/>
<keyword evidence="2 5" id="KW-0812">Transmembrane</keyword>
<name>A0A7U2HX00_PHANO</name>
<dbReference type="InterPro" id="IPR008253">
    <property type="entry name" value="Marvel"/>
</dbReference>
<feature type="transmembrane region" description="Helical" evidence="5">
    <location>
        <begin position="78"/>
        <end position="99"/>
    </location>
</feature>
<evidence type="ECO:0000313" key="8">
    <source>
        <dbReference type="Proteomes" id="UP000663193"/>
    </source>
</evidence>
<evidence type="ECO:0000256" key="3">
    <source>
        <dbReference type="ARBA" id="ARBA00022989"/>
    </source>
</evidence>
<feature type="domain" description="MARVEL" evidence="6">
    <location>
        <begin position="7"/>
        <end position="140"/>
    </location>
</feature>
<proteinExistence type="predicted"/>
<dbReference type="PANTHER" id="PTHR39608:SF1">
    <property type="entry name" value="INTEGRAL MEMBRANE PROTEIN (AFU_ORTHOLOGUE AFUA_5G08640)"/>
    <property type="match status" value="1"/>
</dbReference>
<evidence type="ECO:0000313" key="7">
    <source>
        <dbReference type="EMBL" id="QRC91197.1"/>
    </source>
</evidence>
<keyword evidence="8" id="KW-1185">Reference proteome</keyword>
<keyword evidence="4 5" id="KW-0472">Membrane</keyword>
<accession>A0A7U2HX00</accession>
<dbReference type="Pfam" id="PF01284">
    <property type="entry name" value="MARVEL"/>
    <property type="match status" value="1"/>
</dbReference>
<comment type="subcellular location">
    <subcellularLocation>
        <location evidence="1">Membrane</location>
        <topology evidence="1">Multi-pass membrane protein</topology>
    </subcellularLocation>
</comment>
<evidence type="ECO:0000256" key="2">
    <source>
        <dbReference type="ARBA" id="ARBA00022692"/>
    </source>
</evidence>
<dbReference type="EMBL" id="CP069023">
    <property type="protein sequence ID" value="QRC91197.1"/>
    <property type="molecule type" value="Genomic_DNA"/>
</dbReference>
<dbReference type="Proteomes" id="UP000663193">
    <property type="component" value="Chromosome 1"/>
</dbReference>
<sequence>MILPRLLSLSLRATQFLTSTIVLALAATILSTRHTYPSEDALFARLIYILIIAALSLVLSLLWILPTTNAIVHWGADLLLAAAWFAVFGILQGWFSGWLRCGGGWADMWRWGPGNKCGMWDAAQAFSFLAAVAWFVSFILGLLVWAKRDKGVVAGQAGAGTAGRRQWFKRSKV</sequence>
<dbReference type="AlphaFoldDB" id="A0A7U2HX00"/>
<organism evidence="7 8">
    <name type="scientific">Phaeosphaeria nodorum (strain SN15 / ATCC MYA-4574 / FGSC 10173)</name>
    <name type="common">Glume blotch fungus</name>
    <name type="synonym">Parastagonospora nodorum</name>
    <dbReference type="NCBI Taxonomy" id="321614"/>
    <lineage>
        <taxon>Eukaryota</taxon>
        <taxon>Fungi</taxon>
        <taxon>Dikarya</taxon>
        <taxon>Ascomycota</taxon>
        <taxon>Pezizomycotina</taxon>
        <taxon>Dothideomycetes</taxon>
        <taxon>Pleosporomycetidae</taxon>
        <taxon>Pleosporales</taxon>
        <taxon>Pleosporineae</taxon>
        <taxon>Phaeosphaeriaceae</taxon>
        <taxon>Parastagonospora</taxon>
    </lineage>
</organism>
<dbReference type="OrthoDB" id="4074965at2759"/>
<evidence type="ECO:0000256" key="4">
    <source>
        <dbReference type="ARBA" id="ARBA00023136"/>
    </source>
</evidence>
<gene>
    <name evidence="7" type="ORF">JI435_007000</name>
</gene>
<dbReference type="PANTHER" id="PTHR39608">
    <property type="entry name" value="INTEGRAL MEMBRANE PROTEIN (AFU_ORTHOLOGUE AFUA_5G08640)"/>
    <property type="match status" value="1"/>
</dbReference>
<protein>
    <recommendedName>
        <fullName evidence="6">MARVEL domain-containing protein</fullName>
    </recommendedName>
</protein>
<evidence type="ECO:0000256" key="5">
    <source>
        <dbReference type="SAM" id="Phobius"/>
    </source>
</evidence>